<dbReference type="InterPro" id="IPR036305">
    <property type="entry name" value="RGS_sf"/>
</dbReference>
<reference evidence="4 5" key="1">
    <citation type="submission" date="2016-07" db="EMBL/GenBank/DDBJ databases">
        <title>Pervasive Adenine N6-methylation of Active Genes in Fungi.</title>
        <authorList>
            <consortium name="DOE Joint Genome Institute"/>
            <person name="Mondo S.J."/>
            <person name="Dannebaum R.O."/>
            <person name="Kuo R.C."/>
            <person name="Labutti K."/>
            <person name="Haridas S."/>
            <person name="Kuo A."/>
            <person name="Salamov A."/>
            <person name="Ahrendt S.R."/>
            <person name="Lipzen A."/>
            <person name="Sullivan W."/>
            <person name="Andreopoulos W.B."/>
            <person name="Clum A."/>
            <person name="Lindquist E."/>
            <person name="Daum C."/>
            <person name="Ramamoorthy G.K."/>
            <person name="Gryganskyi A."/>
            <person name="Culley D."/>
            <person name="Magnuson J.K."/>
            <person name="James T.Y."/>
            <person name="O'Malley M.A."/>
            <person name="Stajich J.E."/>
            <person name="Spatafora J.W."/>
            <person name="Visel A."/>
            <person name="Grigoriev I.V."/>
        </authorList>
    </citation>
    <scope>NUCLEOTIDE SEQUENCE [LARGE SCALE GENOMIC DNA]</scope>
    <source>
        <strain evidence="4 5">NRRL 3301</strain>
    </source>
</reference>
<name>A0A1X2GWY0_9FUNG</name>
<proteinExistence type="predicted"/>
<evidence type="ECO:0000313" key="5">
    <source>
        <dbReference type="Proteomes" id="UP000242146"/>
    </source>
</evidence>
<keyword evidence="5" id="KW-1185">Reference proteome</keyword>
<dbReference type="SUPFAM" id="SSF48097">
    <property type="entry name" value="Regulator of G-protein signaling, RGS"/>
    <property type="match status" value="1"/>
</dbReference>
<feature type="region of interest" description="Disordered" evidence="1">
    <location>
        <begin position="26"/>
        <end position="57"/>
    </location>
</feature>
<dbReference type="PANTHER" id="PTHR13155:SF1">
    <property type="entry name" value="A-KINASE ANCHOR PROTEIN 10, MITOCHONDRIAL"/>
    <property type="match status" value="1"/>
</dbReference>
<dbReference type="Proteomes" id="UP000242146">
    <property type="component" value="Unassembled WGS sequence"/>
</dbReference>
<keyword evidence="2" id="KW-1133">Transmembrane helix</keyword>
<dbReference type="GO" id="GO:0005886">
    <property type="term" value="C:plasma membrane"/>
    <property type="evidence" value="ECO:0007669"/>
    <property type="project" value="TreeGrafter"/>
</dbReference>
<dbReference type="AlphaFoldDB" id="A0A1X2GWY0"/>
<organism evidence="4 5">
    <name type="scientific">Hesseltinella vesiculosa</name>
    <dbReference type="NCBI Taxonomy" id="101127"/>
    <lineage>
        <taxon>Eukaryota</taxon>
        <taxon>Fungi</taxon>
        <taxon>Fungi incertae sedis</taxon>
        <taxon>Mucoromycota</taxon>
        <taxon>Mucoromycotina</taxon>
        <taxon>Mucoromycetes</taxon>
        <taxon>Mucorales</taxon>
        <taxon>Cunninghamellaceae</taxon>
        <taxon>Hesseltinella</taxon>
    </lineage>
</organism>
<feature type="region of interest" description="Disordered" evidence="1">
    <location>
        <begin position="131"/>
        <end position="152"/>
    </location>
</feature>
<feature type="compositionally biased region" description="Polar residues" evidence="1">
    <location>
        <begin position="35"/>
        <end position="55"/>
    </location>
</feature>
<feature type="transmembrane region" description="Helical" evidence="2">
    <location>
        <begin position="288"/>
        <end position="310"/>
    </location>
</feature>
<sequence length="398" mass="46136">MSLENALESDLTLQQQQTVPIDDEKNDIPMHQFHRPSNNPYHSMISQSDSVQQKPQDPFSVAPMEAWQEMKDYNLQVHGIPTLDQLLRLPTSSPITQAQFATFLRRRGSQQNLNFLLELETHQRLWQAHLDSEERQQRPGIQKDRSSKQFMDLHPSSPTATYFEMSDTQNLLQAQASPSFYQHNNLSSTYASRTVRNDGSSLSRHDVVQNALRVYRTFCSRYDAAQPVHLPEDHCLALETLVEQHQRPEPAIFESARSHVFDVLNMFYYPQFVDAVLYTNVSTISARLYLTAGLILLIFSFSLEFAFIFLDFGNTATRWWPFLPFLFSWSFVITGVTHFAWWSAWLRKSEASFLVSIPVQDKTVVRIQRKRAFIWCLGNIIIAFVTSILFVFVPPHRI</sequence>
<dbReference type="Pfam" id="PF00615">
    <property type="entry name" value="RGS"/>
    <property type="match status" value="1"/>
</dbReference>
<keyword evidence="2" id="KW-0812">Transmembrane</keyword>
<dbReference type="PROSITE" id="PS50132">
    <property type="entry name" value="RGS"/>
    <property type="match status" value="1"/>
</dbReference>
<accession>A0A1X2GWY0</accession>
<dbReference type="OrthoDB" id="5584247at2759"/>
<dbReference type="InterPro" id="IPR016137">
    <property type="entry name" value="RGS"/>
</dbReference>
<gene>
    <name evidence="4" type="ORF">DM01DRAFT_1330731</name>
</gene>
<evidence type="ECO:0000313" key="4">
    <source>
        <dbReference type="EMBL" id="ORX62603.1"/>
    </source>
</evidence>
<protein>
    <recommendedName>
        <fullName evidence="3">RGS domain-containing protein</fullName>
    </recommendedName>
</protein>
<feature type="transmembrane region" description="Helical" evidence="2">
    <location>
        <begin position="322"/>
        <end position="342"/>
    </location>
</feature>
<evidence type="ECO:0000259" key="3">
    <source>
        <dbReference type="PROSITE" id="PS50132"/>
    </source>
</evidence>
<dbReference type="InterPro" id="IPR052246">
    <property type="entry name" value="Cell_Polariz_PKAAnc"/>
</dbReference>
<dbReference type="SMART" id="SM00315">
    <property type="entry name" value="RGS"/>
    <property type="match status" value="1"/>
</dbReference>
<dbReference type="PANTHER" id="PTHR13155">
    <property type="entry name" value="A-KINASE ANCHOR PROTEINS"/>
    <property type="match status" value="1"/>
</dbReference>
<dbReference type="Gene3D" id="1.10.167.10">
    <property type="entry name" value="Regulator of G-protein Signalling 4, domain 2"/>
    <property type="match status" value="1"/>
</dbReference>
<dbReference type="EMBL" id="MCGT01000001">
    <property type="protein sequence ID" value="ORX62603.1"/>
    <property type="molecule type" value="Genomic_DNA"/>
</dbReference>
<evidence type="ECO:0000256" key="2">
    <source>
        <dbReference type="SAM" id="Phobius"/>
    </source>
</evidence>
<feature type="domain" description="RGS" evidence="3">
    <location>
        <begin position="92"/>
        <end position="282"/>
    </location>
</feature>
<dbReference type="InterPro" id="IPR044926">
    <property type="entry name" value="RGS_subdomain_2"/>
</dbReference>
<comment type="caution">
    <text evidence="4">The sequence shown here is derived from an EMBL/GenBank/DDBJ whole genome shotgun (WGS) entry which is preliminary data.</text>
</comment>
<feature type="compositionally biased region" description="Basic and acidic residues" evidence="1">
    <location>
        <begin position="131"/>
        <end position="147"/>
    </location>
</feature>
<feature type="transmembrane region" description="Helical" evidence="2">
    <location>
        <begin position="372"/>
        <end position="393"/>
    </location>
</feature>
<dbReference type="GO" id="GO:0008104">
    <property type="term" value="P:intracellular protein localization"/>
    <property type="evidence" value="ECO:0007669"/>
    <property type="project" value="TreeGrafter"/>
</dbReference>
<evidence type="ECO:0000256" key="1">
    <source>
        <dbReference type="SAM" id="MobiDB-lite"/>
    </source>
</evidence>
<keyword evidence="2" id="KW-0472">Membrane</keyword>